<keyword evidence="4" id="KW-0472">Membrane</keyword>
<dbReference type="InterPro" id="IPR016024">
    <property type="entry name" value="ARM-type_fold"/>
</dbReference>
<dbReference type="SUPFAM" id="SSF50729">
    <property type="entry name" value="PH domain-like"/>
    <property type="match status" value="1"/>
</dbReference>
<dbReference type="GO" id="GO:0010314">
    <property type="term" value="F:phosphatidylinositol-5-phosphate binding"/>
    <property type="evidence" value="ECO:0007669"/>
    <property type="project" value="TreeGrafter"/>
</dbReference>
<name>A0A6P6H100_PUMCO</name>
<dbReference type="SUPFAM" id="SSF48371">
    <property type="entry name" value="ARM repeat"/>
    <property type="match status" value="1"/>
</dbReference>
<comment type="subcellular location">
    <subcellularLocation>
        <location evidence="1">Cell membrane</location>
        <topology evidence="1">Peripheral membrane protein</topology>
        <orientation evidence="1">Cytoplasmic side</orientation>
    </subcellularLocation>
</comment>
<dbReference type="GeneID" id="112849981"/>
<sequence>MHQLFRLVLGQKDLSRAGDLFSLDDSEIEDSLTEALEQIKIISSSSDYQTNNNDQAVVEICITRITTAIRETESIEKHAKALVGLWDSCLEHNLRPSGKDEDTPHAKIASDIMSCILQNYNRPPVMALAIPIAVKFLHRGNKELCRNMSNYLSLAAITKADLLADHTDVIVKSILQGNAMLLRVLPAVYEKQPQPINRHLTELLALMSQLEQPEQYHLLRLLHVAAKRKQPEVVQKCIPFLIRHLKDSTHNDVILNILIEIAGYEPVALNSFLPMLKEIGERFPYLIGQMARIYGAVGHVDEERARSCLPFLVSQLANMEHSFHHILLLEIKSITDAFSSILGPQSRDIFRMSNSFTAIAKLLTQQLETTKARSSRKKTKTLVNLSETPFNKSYVLRFKNLHNVQYLMSKSLALHTVLTKSMSSDDGEIVESGDMPARIILSETDPLSQGNDKLPFKANSDRSQLRNSSVSHPSIIHTESENLPETVKENCQEETPETTASPVEYQDKLYLHLKENFNKVKAYAVEIGKKIPIPDQCTIEDSVRSCVAKLFFTCSLKGHYCLYSKSSFILISQEPQPWIQIMFLFQQSLFPEPLSIQSHSVQFLRDLWEKTQADGAHSFETAMMESTFPQQKDLDQVQLHLEEVRFFDVFGFSEAAGAWQCFMCNNPEKATVVNQDGQPLIEGKLKEKQVRWKFIKRWKTRYFTLAGNQLLFQKGKSKDDPDDSPIELSKVQSVKVVARKRRDRSLPRAFEIFTDNKTYVFKAKDEKNAEEWLQCINVAVAQAKERESREVTTYL</sequence>
<evidence type="ECO:0000256" key="3">
    <source>
        <dbReference type="ARBA" id="ARBA00022475"/>
    </source>
</evidence>
<dbReference type="InterPro" id="IPR001849">
    <property type="entry name" value="PH_domain"/>
</dbReference>
<dbReference type="InterPro" id="IPR039888">
    <property type="entry name" value="Melted-like"/>
</dbReference>
<gene>
    <name evidence="10" type="primary">VEPH1</name>
</gene>
<evidence type="ECO:0000256" key="2">
    <source>
        <dbReference type="ARBA" id="ARBA00010187"/>
    </source>
</evidence>
<evidence type="ECO:0000313" key="10">
    <source>
        <dbReference type="RefSeq" id="XP_025769390.1"/>
    </source>
</evidence>
<keyword evidence="9" id="KW-1185">Reference proteome</keyword>
<dbReference type="AlphaFoldDB" id="A0A6P6H100"/>
<dbReference type="Pfam" id="PF00169">
    <property type="entry name" value="PH"/>
    <property type="match status" value="1"/>
</dbReference>
<dbReference type="KEGG" id="pcoo:112849981"/>
<evidence type="ECO:0000256" key="6">
    <source>
        <dbReference type="ARBA" id="ARBA00062758"/>
    </source>
</evidence>
<protein>
    <submittedName>
        <fullName evidence="10">Ventricular zone-expressed PH domain-containing protein homolog 1</fullName>
    </submittedName>
</protein>
<evidence type="ECO:0000256" key="7">
    <source>
        <dbReference type="SAM" id="MobiDB-lite"/>
    </source>
</evidence>
<comment type="similarity">
    <text evidence="2">Belongs to the MELT/VEPH family.</text>
</comment>
<evidence type="ECO:0000256" key="4">
    <source>
        <dbReference type="ARBA" id="ARBA00023136"/>
    </source>
</evidence>
<keyword evidence="3" id="KW-1003">Cell membrane</keyword>
<evidence type="ECO:0000256" key="1">
    <source>
        <dbReference type="ARBA" id="ARBA00004413"/>
    </source>
</evidence>
<evidence type="ECO:0000259" key="8">
    <source>
        <dbReference type="PROSITE" id="PS50003"/>
    </source>
</evidence>
<dbReference type="InterPro" id="IPR011993">
    <property type="entry name" value="PH-like_dom_sf"/>
</dbReference>
<organism evidence="9 10">
    <name type="scientific">Puma concolor</name>
    <name type="common">Mountain lion</name>
    <name type="synonym">Felis concolor</name>
    <dbReference type="NCBI Taxonomy" id="9696"/>
    <lineage>
        <taxon>Eukaryota</taxon>
        <taxon>Metazoa</taxon>
        <taxon>Chordata</taxon>
        <taxon>Craniata</taxon>
        <taxon>Vertebrata</taxon>
        <taxon>Euteleostomi</taxon>
        <taxon>Mammalia</taxon>
        <taxon>Eutheria</taxon>
        <taxon>Laurasiatheria</taxon>
        <taxon>Carnivora</taxon>
        <taxon>Feliformia</taxon>
        <taxon>Felidae</taxon>
        <taxon>Felinae</taxon>
        <taxon>Puma</taxon>
    </lineage>
</organism>
<dbReference type="CDD" id="cd01264">
    <property type="entry name" value="PH_MELT_VEPH1"/>
    <property type="match status" value="1"/>
</dbReference>
<dbReference type="SMART" id="SM00233">
    <property type="entry name" value="PH"/>
    <property type="match status" value="1"/>
</dbReference>
<comment type="function">
    <text evidence="5">Interacts with TGF-beta receptor type-1 (TGFBR1) and inhibits dissociation of activated SMAD2 from TGFBR1, impeding its nuclear accumulation and resulting in impaired TGF-beta signaling. May also affect FOXO, Hippo and Wnt signaling.</text>
</comment>
<accession>A0A6P6H100</accession>
<comment type="subunit">
    <text evidence="6">Interacts with TGFBR1.</text>
</comment>
<feature type="domain" description="PH" evidence="8">
    <location>
        <begin position="678"/>
        <end position="781"/>
    </location>
</feature>
<evidence type="ECO:0000313" key="9">
    <source>
        <dbReference type="Proteomes" id="UP000515131"/>
    </source>
</evidence>
<feature type="region of interest" description="Disordered" evidence="7">
    <location>
        <begin position="443"/>
        <end position="485"/>
    </location>
</feature>
<dbReference type="GO" id="GO:0009966">
    <property type="term" value="P:regulation of signal transduction"/>
    <property type="evidence" value="ECO:0007669"/>
    <property type="project" value="TreeGrafter"/>
</dbReference>
<dbReference type="PROSITE" id="PS50003">
    <property type="entry name" value="PH_DOMAIN"/>
    <property type="match status" value="1"/>
</dbReference>
<dbReference type="RefSeq" id="XP_025769390.1">
    <property type="nucleotide sequence ID" value="XM_025913605.1"/>
</dbReference>
<proteinExistence type="inferred from homology"/>
<dbReference type="Proteomes" id="UP000515131">
    <property type="component" value="Unplaced"/>
</dbReference>
<dbReference type="Gene3D" id="2.30.29.30">
    <property type="entry name" value="Pleckstrin-homology domain (PH domain)/Phosphotyrosine-binding domain (PTB)"/>
    <property type="match status" value="1"/>
</dbReference>
<dbReference type="CTD" id="79674"/>
<reference evidence="10" key="1">
    <citation type="submission" date="2025-08" db="UniProtKB">
        <authorList>
            <consortium name="RefSeq"/>
        </authorList>
    </citation>
    <scope>IDENTIFICATION</scope>
    <source>
        <tissue evidence="10">Blood</tissue>
    </source>
</reference>
<dbReference type="PANTHER" id="PTHR21630">
    <property type="entry name" value="VEPH-A/MELTED"/>
    <property type="match status" value="1"/>
</dbReference>
<dbReference type="GO" id="GO:0005886">
    <property type="term" value="C:plasma membrane"/>
    <property type="evidence" value="ECO:0007669"/>
    <property type="project" value="UniProtKB-SubCell"/>
</dbReference>
<evidence type="ECO:0000256" key="5">
    <source>
        <dbReference type="ARBA" id="ARBA00059998"/>
    </source>
</evidence>
<dbReference type="PANTHER" id="PTHR21630:SF10">
    <property type="entry name" value="VENTRICULAR ZONE-EXPRESSED PH DOMAIN-CONTAINING PROTEIN HOMOLOG 1"/>
    <property type="match status" value="1"/>
</dbReference>
<dbReference type="FunFam" id="2.30.29.30:FF:000138">
    <property type="entry name" value="Ventricular zone-expressed PH domain-containing protein-like 1"/>
    <property type="match status" value="1"/>
</dbReference>